<evidence type="ECO:0000256" key="9">
    <source>
        <dbReference type="ARBA" id="ARBA00049534"/>
    </source>
</evidence>
<evidence type="ECO:0000256" key="5">
    <source>
        <dbReference type="ARBA" id="ARBA00022962"/>
    </source>
</evidence>
<evidence type="ECO:0000256" key="8">
    <source>
        <dbReference type="ARBA" id="ARBA00047838"/>
    </source>
</evidence>
<keyword evidence="3 10" id="KW-0028">Amino-acid biosynthesis</keyword>
<evidence type="ECO:0000256" key="3">
    <source>
        <dbReference type="ARBA" id="ARBA00022605"/>
    </source>
</evidence>
<evidence type="ECO:0000256" key="2">
    <source>
        <dbReference type="ARBA" id="ARBA00011152"/>
    </source>
</evidence>
<dbReference type="NCBIfam" id="TIGR01855">
    <property type="entry name" value="IMP_synth_hisH"/>
    <property type="match status" value="1"/>
</dbReference>
<dbReference type="RefSeq" id="WP_220379066.1">
    <property type="nucleotide sequence ID" value="NZ_CP080544.1"/>
</dbReference>
<feature type="domain" description="Glutamine amidotransferase" evidence="11">
    <location>
        <begin position="5"/>
        <end position="193"/>
    </location>
</feature>
<keyword evidence="10" id="KW-0963">Cytoplasm</keyword>
<keyword evidence="13" id="KW-1185">Reference proteome</keyword>
<comment type="subcellular location">
    <subcellularLocation>
        <location evidence="10">Cytoplasm</location>
    </subcellularLocation>
</comment>
<name>A0ABX8WP48_9GAMM</name>
<feature type="active site" evidence="10">
    <location>
        <position position="178"/>
    </location>
</feature>
<dbReference type="EC" id="4.3.2.10" evidence="10"/>
<accession>A0ABX8WP48</accession>
<evidence type="ECO:0000256" key="6">
    <source>
        <dbReference type="ARBA" id="ARBA00023102"/>
    </source>
</evidence>
<evidence type="ECO:0000256" key="4">
    <source>
        <dbReference type="ARBA" id="ARBA00022801"/>
    </source>
</evidence>
<dbReference type="InterPro" id="IPR010139">
    <property type="entry name" value="Imidazole-glycPsynth_HisH"/>
</dbReference>
<evidence type="ECO:0000313" key="12">
    <source>
        <dbReference type="EMBL" id="QYR52279.1"/>
    </source>
</evidence>
<comment type="function">
    <text evidence="10">IGPS catalyzes the conversion of PRFAR and glutamine to IGP, AICAR and glutamate. The HisH subunit catalyzes the hydrolysis of glutamine to glutamate and ammonia as part of the synthesis of IGP and AICAR. The resulting ammonia molecule is channeled to the active site of HisF.</text>
</comment>
<feature type="active site" description="Nucleophile" evidence="10">
    <location>
        <position position="77"/>
    </location>
</feature>
<evidence type="ECO:0000256" key="1">
    <source>
        <dbReference type="ARBA" id="ARBA00005091"/>
    </source>
</evidence>
<feature type="active site" evidence="10">
    <location>
        <position position="180"/>
    </location>
</feature>
<keyword evidence="5 10" id="KW-0315">Glutamine amidotransferase</keyword>
<dbReference type="SUPFAM" id="SSF52317">
    <property type="entry name" value="Class I glutamine amidotransferase-like"/>
    <property type="match status" value="1"/>
</dbReference>
<dbReference type="Pfam" id="PF00117">
    <property type="entry name" value="GATase"/>
    <property type="match status" value="1"/>
</dbReference>
<comment type="catalytic activity">
    <reaction evidence="9 10">
        <text>L-glutamine + H2O = L-glutamate + NH4(+)</text>
        <dbReference type="Rhea" id="RHEA:15889"/>
        <dbReference type="ChEBI" id="CHEBI:15377"/>
        <dbReference type="ChEBI" id="CHEBI:28938"/>
        <dbReference type="ChEBI" id="CHEBI:29985"/>
        <dbReference type="ChEBI" id="CHEBI:58359"/>
        <dbReference type="EC" id="3.5.1.2"/>
    </reaction>
</comment>
<evidence type="ECO:0000256" key="10">
    <source>
        <dbReference type="HAMAP-Rule" id="MF_00278"/>
    </source>
</evidence>
<organism evidence="12 13">
    <name type="scientific">Lysobacter soyae</name>
    <dbReference type="NCBI Taxonomy" id="2764185"/>
    <lineage>
        <taxon>Bacteria</taxon>
        <taxon>Pseudomonadati</taxon>
        <taxon>Pseudomonadota</taxon>
        <taxon>Gammaproteobacteria</taxon>
        <taxon>Lysobacterales</taxon>
        <taxon>Lysobacteraceae</taxon>
        <taxon>Lysobacter</taxon>
    </lineage>
</organism>
<comment type="subunit">
    <text evidence="2 10">Heterodimer of HisH and HisF.</text>
</comment>
<dbReference type="Gene3D" id="3.40.50.880">
    <property type="match status" value="1"/>
</dbReference>
<dbReference type="InterPro" id="IPR029062">
    <property type="entry name" value="Class_I_gatase-like"/>
</dbReference>
<dbReference type="GO" id="GO:0016829">
    <property type="term" value="F:lyase activity"/>
    <property type="evidence" value="ECO:0007669"/>
    <property type="project" value="UniProtKB-KW"/>
</dbReference>
<sequence>MKVALIDAGGSNLGSVQSALARLGAVVRVARDADELTGADRIILPGVGAAKPAMDLLHQRGFATRLQNPPAPLLGICLGMQLLYTRSAEGDVACLGLLPGKVEAMRKAEGIRLPHMGWNTLKQVRRSALTAGLNEGAQAYFVHGYAVDDPNNTVLASTHGAKFSALVQHGHVAGMQFHPERSSAVGRQLLINFLEWSP</sequence>
<gene>
    <name evidence="10 12" type="primary">hisH</name>
    <name evidence="12" type="ORF">H8L67_06575</name>
</gene>
<dbReference type="InterPro" id="IPR017926">
    <property type="entry name" value="GATASE"/>
</dbReference>
<protein>
    <recommendedName>
        <fullName evidence="10">Imidazole glycerol phosphate synthase subunit HisH</fullName>
        <ecNumber evidence="10">4.3.2.10</ecNumber>
    </recommendedName>
    <alternativeName>
        <fullName evidence="10">IGP synthase glutaminase subunit</fullName>
        <ecNumber evidence="10">3.5.1.2</ecNumber>
    </alternativeName>
    <alternativeName>
        <fullName evidence="10">IGP synthase subunit HisH</fullName>
    </alternativeName>
    <alternativeName>
        <fullName evidence="10">ImGP synthase subunit HisH</fullName>
        <shortName evidence="10">IGPS subunit HisH</shortName>
    </alternativeName>
</protein>
<dbReference type="PIRSF" id="PIRSF000495">
    <property type="entry name" value="Amidotransf_hisH"/>
    <property type="match status" value="1"/>
</dbReference>
<evidence type="ECO:0000259" key="11">
    <source>
        <dbReference type="Pfam" id="PF00117"/>
    </source>
</evidence>
<keyword evidence="7 10" id="KW-0456">Lyase</keyword>
<dbReference type="HAMAP" id="MF_00278">
    <property type="entry name" value="HisH"/>
    <property type="match status" value="1"/>
</dbReference>
<comment type="catalytic activity">
    <reaction evidence="8 10">
        <text>5-[(5-phospho-1-deoxy-D-ribulos-1-ylimino)methylamino]-1-(5-phospho-beta-D-ribosyl)imidazole-4-carboxamide + L-glutamine = D-erythro-1-(imidazol-4-yl)glycerol 3-phosphate + 5-amino-1-(5-phospho-beta-D-ribosyl)imidazole-4-carboxamide + L-glutamate + H(+)</text>
        <dbReference type="Rhea" id="RHEA:24793"/>
        <dbReference type="ChEBI" id="CHEBI:15378"/>
        <dbReference type="ChEBI" id="CHEBI:29985"/>
        <dbReference type="ChEBI" id="CHEBI:58278"/>
        <dbReference type="ChEBI" id="CHEBI:58359"/>
        <dbReference type="ChEBI" id="CHEBI:58475"/>
        <dbReference type="ChEBI" id="CHEBI:58525"/>
        <dbReference type="EC" id="4.3.2.10"/>
    </reaction>
</comment>
<dbReference type="EMBL" id="CP080544">
    <property type="protein sequence ID" value="QYR52279.1"/>
    <property type="molecule type" value="Genomic_DNA"/>
</dbReference>
<evidence type="ECO:0000313" key="13">
    <source>
        <dbReference type="Proteomes" id="UP000824755"/>
    </source>
</evidence>
<dbReference type="CDD" id="cd01748">
    <property type="entry name" value="GATase1_IGP_Synthase"/>
    <property type="match status" value="1"/>
</dbReference>
<dbReference type="PANTHER" id="PTHR42701">
    <property type="entry name" value="IMIDAZOLE GLYCEROL PHOSPHATE SYNTHASE SUBUNIT HISH"/>
    <property type="match status" value="1"/>
</dbReference>
<keyword evidence="4 10" id="KW-0378">Hydrolase</keyword>
<dbReference type="PROSITE" id="PS51273">
    <property type="entry name" value="GATASE_TYPE_1"/>
    <property type="match status" value="1"/>
</dbReference>
<dbReference type="EC" id="3.5.1.2" evidence="10"/>
<evidence type="ECO:0000256" key="7">
    <source>
        <dbReference type="ARBA" id="ARBA00023239"/>
    </source>
</evidence>
<dbReference type="PANTHER" id="PTHR42701:SF1">
    <property type="entry name" value="IMIDAZOLE GLYCEROL PHOSPHATE SYNTHASE SUBUNIT HISH"/>
    <property type="match status" value="1"/>
</dbReference>
<proteinExistence type="inferred from homology"/>
<dbReference type="PROSITE" id="PS51274">
    <property type="entry name" value="GATASE_COBBQ"/>
    <property type="match status" value="1"/>
</dbReference>
<dbReference type="Proteomes" id="UP000824755">
    <property type="component" value="Chromosome"/>
</dbReference>
<comment type="pathway">
    <text evidence="1 10">Amino-acid biosynthesis; L-histidine biosynthesis; L-histidine from 5-phospho-alpha-D-ribose 1-diphosphate: step 5/9.</text>
</comment>
<reference evidence="12 13" key="1">
    <citation type="submission" date="2021-08" db="EMBL/GenBank/DDBJ databases">
        <title>Lysobacter sp. strain CJ11 Genome sequencing and assembly.</title>
        <authorList>
            <person name="Kim I."/>
        </authorList>
    </citation>
    <scope>NUCLEOTIDE SEQUENCE [LARGE SCALE GENOMIC DNA]</scope>
    <source>
        <strain evidence="12 13">CJ11</strain>
    </source>
</reference>
<keyword evidence="6 10" id="KW-0368">Histidine biosynthesis</keyword>